<name>A0A0G4IJK5_PLABS</name>
<dbReference type="Proteomes" id="UP000290189">
    <property type="component" value="Unassembled WGS sequence"/>
</dbReference>
<evidence type="ECO:0000256" key="3">
    <source>
        <dbReference type="ARBA" id="ARBA00022448"/>
    </source>
</evidence>
<feature type="transmembrane region" description="Helical" evidence="8">
    <location>
        <begin position="178"/>
        <end position="196"/>
    </location>
</feature>
<reference evidence="11 13" key="2">
    <citation type="submission" date="2018-03" db="EMBL/GenBank/DDBJ databases">
        <authorList>
            <person name="Fogelqvist J."/>
        </authorList>
    </citation>
    <scope>NUCLEOTIDE SEQUENCE [LARGE SCALE GENOMIC DNA]</scope>
</reference>
<evidence type="ECO:0000256" key="5">
    <source>
        <dbReference type="ARBA" id="ARBA00022970"/>
    </source>
</evidence>
<organism evidence="10 12">
    <name type="scientific">Plasmodiophora brassicae</name>
    <name type="common">Clubroot disease agent</name>
    <dbReference type="NCBI Taxonomy" id="37360"/>
    <lineage>
        <taxon>Eukaryota</taxon>
        <taxon>Sar</taxon>
        <taxon>Rhizaria</taxon>
        <taxon>Endomyxa</taxon>
        <taxon>Phytomyxea</taxon>
        <taxon>Plasmodiophorida</taxon>
        <taxon>Plasmodiophoridae</taxon>
        <taxon>Plasmodiophora</taxon>
    </lineage>
</organism>
<accession>A0A0G4IJK5</accession>
<dbReference type="EMBL" id="OVEO01000005">
    <property type="protein sequence ID" value="SPQ96290.1"/>
    <property type="molecule type" value="Genomic_DNA"/>
</dbReference>
<dbReference type="InterPro" id="IPR013057">
    <property type="entry name" value="AA_transpt_TM"/>
</dbReference>
<dbReference type="Proteomes" id="UP000039324">
    <property type="component" value="Unassembled WGS sequence"/>
</dbReference>
<dbReference type="AlphaFoldDB" id="A0A0G4IJK5"/>
<keyword evidence="11" id="KW-0496">Mitochondrion</keyword>
<feature type="transmembrane region" description="Helical" evidence="8">
    <location>
        <begin position="346"/>
        <end position="366"/>
    </location>
</feature>
<dbReference type="PANTHER" id="PTHR22950">
    <property type="entry name" value="AMINO ACID TRANSPORTER"/>
    <property type="match status" value="1"/>
</dbReference>
<evidence type="ECO:0000256" key="4">
    <source>
        <dbReference type="ARBA" id="ARBA00022692"/>
    </source>
</evidence>
<evidence type="ECO:0000313" key="13">
    <source>
        <dbReference type="Proteomes" id="UP000290189"/>
    </source>
</evidence>
<evidence type="ECO:0000256" key="1">
    <source>
        <dbReference type="ARBA" id="ARBA00004141"/>
    </source>
</evidence>
<reference evidence="10 12" key="1">
    <citation type="submission" date="2015-02" db="EMBL/GenBank/DDBJ databases">
        <authorList>
            <person name="Chooi Y.-H."/>
        </authorList>
    </citation>
    <scope>NUCLEOTIDE SEQUENCE [LARGE SCALE GENOMIC DNA]</scope>
    <source>
        <strain evidence="10">E3</strain>
    </source>
</reference>
<feature type="transmembrane region" description="Helical" evidence="8">
    <location>
        <begin position="372"/>
        <end position="392"/>
    </location>
</feature>
<dbReference type="OrthoDB" id="28208at2759"/>
<evidence type="ECO:0000259" key="9">
    <source>
        <dbReference type="Pfam" id="PF01490"/>
    </source>
</evidence>
<geneLocation type="mitochondrion" evidence="11"/>
<proteinExistence type="inferred from homology"/>
<feature type="domain" description="Amino acid transporter transmembrane" evidence="9">
    <location>
        <begin position="29"/>
        <end position="401"/>
    </location>
</feature>
<feature type="transmembrane region" description="Helical" evidence="8">
    <location>
        <begin position="104"/>
        <end position="127"/>
    </location>
</feature>
<evidence type="ECO:0000313" key="10">
    <source>
        <dbReference type="EMBL" id="CEO95260.1"/>
    </source>
</evidence>
<feature type="transmembrane region" description="Helical" evidence="8">
    <location>
        <begin position="60"/>
        <end position="83"/>
    </location>
</feature>
<dbReference type="PANTHER" id="PTHR22950:SF458">
    <property type="entry name" value="SODIUM-COUPLED NEUTRAL AMINO ACID TRANSPORTER 11-RELATED"/>
    <property type="match status" value="1"/>
</dbReference>
<dbReference type="EMBL" id="CDSF01000013">
    <property type="protein sequence ID" value="CEO95260.1"/>
    <property type="molecule type" value="Genomic_DNA"/>
</dbReference>
<keyword evidence="3" id="KW-0813">Transport</keyword>
<keyword evidence="6 8" id="KW-1133">Transmembrane helix</keyword>
<keyword evidence="7 8" id="KW-0472">Membrane</keyword>
<keyword evidence="5" id="KW-0029">Amino-acid transport</keyword>
<feature type="transmembrane region" description="Helical" evidence="8">
    <location>
        <begin position="425"/>
        <end position="446"/>
    </location>
</feature>
<feature type="transmembrane region" description="Helical" evidence="8">
    <location>
        <begin position="255"/>
        <end position="276"/>
    </location>
</feature>
<dbReference type="OMA" id="VICITWR"/>
<feature type="transmembrane region" description="Helical" evidence="8">
    <location>
        <begin position="32"/>
        <end position="54"/>
    </location>
</feature>
<dbReference type="Pfam" id="PF01490">
    <property type="entry name" value="Aa_trans"/>
    <property type="match status" value="1"/>
</dbReference>
<feature type="transmembrane region" description="Helical" evidence="8">
    <location>
        <begin position="147"/>
        <end position="166"/>
    </location>
</feature>
<feature type="transmembrane region" description="Helical" evidence="8">
    <location>
        <begin position="296"/>
        <end position="315"/>
    </location>
</feature>
<keyword evidence="4 8" id="KW-0812">Transmembrane</keyword>
<evidence type="ECO:0000256" key="7">
    <source>
        <dbReference type="ARBA" id="ARBA00023136"/>
    </source>
</evidence>
<comment type="similarity">
    <text evidence="2">Belongs to the amino acid/polyamine transporter 2 family.</text>
</comment>
<dbReference type="GO" id="GO:0015179">
    <property type="term" value="F:L-amino acid transmembrane transporter activity"/>
    <property type="evidence" value="ECO:0007669"/>
    <property type="project" value="TreeGrafter"/>
</dbReference>
<evidence type="ECO:0000256" key="2">
    <source>
        <dbReference type="ARBA" id="ARBA00008066"/>
    </source>
</evidence>
<keyword evidence="12" id="KW-1185">Reference proteome</keyword>
<dbReference type="STRING" id="37360.A0A0G4IJK5"/>
<evidence type="ECO:0000256" key="6">
    <source>
        <dbReference type="ARBA" id="ARBA00022989"/>
    </source>
</evidence>
<evidence type="ECO:0000313" key="12">
    <source>
        <dbReference type="Proteomes" id="UP000039324"/>
    </source>
</evidence>
<comment type="subcellular location">
    <subcellularLocation>
        <location evidence="1">Membrane</location>
        <topology evidence="1">Multi-pass membrane protein</topology>
    </subcellularLocation>
</comment>
<evidence type="ECO:0000256" key="8">
    <source>
        <dbReference type="SAM" id="Phobius"/>
    </source>
</evidence>
<sequence length="455" mass="48669">MSDVKVVVEAPSASDDAQADAKPVSDERRSGIFGASFNFANSIVGAGIIGMPFALKRTGLYGGCLLLVLVAYLSMYSSRLLVSCAHKLNLKSFESTCRHVFGKAGYNCVLICMTLFAFGGMVAYLILVGNTFTRVAAAAFGDESIFADRHVIVLTVSVIFILPLSLARNISSLSHFSMLGLASVAVIIIAVALRAPDIAWHYFEGSEPIIEKYHSVLEPTLFAGIGAMSFAFVCNHNSFIVFNSMSNPTPQRWRGVSAISVGFALVLSLALGLAGAINFGQFAQPDILNNFPEDDILIIAARIMLGVSMVMTYPMEMFVARHCLLEVASGGEVGEPSFWKHAAASLFLWTSTMVIAITVPDFGVVLELTGALTASCLGYILPGLIYLSVVKFPADAIRAWRVDPATGARGEPDLRKRLYETFKDIGPIFLVVFGAVALVAGTSTALTDLAGPIEH</sequence>
<protein>
    <recommendedName>
        <fullName evidence="9">Amino acid transporter transmembrane domain-containing protein</fullName>
    </recommendedName>
</protein>
<dbReference type="GO" id="GO:0016020">
    <property type="term" value="C:membrane"/>
    <property type="evidence" value="ECO:0007669"/>
    <property type="project" value="UniProtKB-SubCell"/>
</dbReference>
<feature type="transmembrane region" description="Helical" evidence="8">
    <location>
        <begin position="216"/>
        <end position="234"/>
    </location>
</feature>
<gene>
    <name evidence="10" type="ORF">PBRA_004026</name>
    <name evidence="11" type="ORF">PLBR_LOCUS3505</name>
</gene>
<evidence type="ECO:0000313" key="11">
    <source>
        <dbReference type="EMBL" id="SPQ96290.1"/>
    </source>
</evidence>